<gene>
    <name evidence="10" type="ORF">MKW98_006815</name>
</gene>
<keyword evidence="11" id="KW-1185">Reference proteome</keyword>
<dbReference type="Proteomes" id="UP001202328">
    <property type="component" value="Unassembled WGS sequence"/>
</dbReference>
<evidence type="ECO:0000256" key="2">
    <source>
        <dbReference type="ARBA" id="ARBA00022723"/>
    </source>
</evidence>
<proteinExistence type="inferred from homology"/>
<evidence type="ECO:0000256" key="4">
    <source>
        <dbReference type="ARBA" id="ARBA00023002"/>
    </source>
</evidence>
<feature type="compositionally biased region" description="Polar residues" evidence="9">
    <location>
        <begin position="9"/>
        <end position="24"/>
    </location>
</feature>
<comment type="cofactor">
    <cofactor evidence="8">
        <name>Fe(2+)</name>
        <dbReference type="ChEBI" id="CHEBI:29033"/>
    </cofactor>
    <text evidence="8">Binds 1 Fe(2+) ion per subunit.</text>
</comment>
<feature type="region of interest" description="Disordered" evidence="9">
    <location>
        <begin position="1"/>
        <end position="24"/>
    </location>
</feature>
<keyword evidence="4" id="KW-0560">Oxidoreductase</keyword>
<dbReference type="InterPro" id="IPR004294">
    <property type="entry name" value="Carotenoid_Oase"/>
</dbReference>
<sequence>MVRCGRSSHPANHDQQSTSAISTGGSREGRILLVDPKPKKGFASQFFDVVEKLIVKLMHDKQPSSQCLAGLGIFAPVHEETPPHPYLPVNGYLPEGLNGEFLMVGPNPKFMPVAGYHWQYDGDGMVHALRIKDGKATYASRYVRTSRLKQEEYFGGAKFVKVGDLEGLFGVFMVGLYILRSKFEVLDISFGSGTCNTSLTYHHGKLLALGEMDKPYVLRILEDGDLQTVGIEKILAFDATKKARFGILPRYSMDEIHMKWFELPNCFIFHNANAWEEGDEVVLITCRLEGTDSMSIVNWIANPFGFTSELYEMRFNMENGLASHKKLSLPSVDFPRVNNNYIGRKQRFVYATIAGKRTGIIKFDLHAEPLLGRKKFEFCGDAAFVSRESGVTSEEEDGYLIFFVCDENTGKSTVNVIDAKTMSVDPVAVVELPKRVPFGFHSFFATEEQFKAQTTF</sequence>
<evidence type="ECO:0000256" key="9">
    <source>
        <dbReference type="SAM" id="MobiDB-lite"/>
    </source>
</evidence>
<protein>
    <recommendedName>
        <fullName evidence="6">carotenoid 9,10-dioxygenase</fullName>
        <ecNumber evidence="6">1.14.99.n4</ecNumber>
    </recommendedName>
</protein>
<evidence type="ECO:0000256" key="8">
    <source>
        <dbReference type="PIRSR" id="PIRSR604294-1"/>
    </source>
</evidence>
<feature type="binding site" evidence="8">
    <location>
        <position position="441"/>
    </location>
    <ligand>
        <name>Fe cation</name>
        <dbReference type="ChEBI" id="CHEBI:24875"/>
        <note>catalytic</note>
    </ligand>
</feature>
<keyword evidence="2 8" id="KW-0479">Metal-binding</keyword>
<evidence type="ECO:0000256" key="3">
    <source>
        <dbReference type="ARBA" id="ARBA00022964"/>
    </source>
</evidence>
<evidence type="ECO:0000313" key="11">
    <source>
        <dbReference type="Proteomes" id="UP001202328"/>
    </source>
</evidence>
<evidence type="ECO:0000256" key="5">
    <source>
        <dbReference type="ARBA" id="ARBA00023004"/>
    </source>
</evidence>
<dbReference type="AlphaFoldDB" id="A0AAD4TB17"/>
<dbReference type="GO" id="GO:0010436">
    <property type="term" value="F:carotenoid dioxygenase activity"/>
    <property type="evidence" value="ECO:0007669"/>
    <property type="project" value="TreeGrafter"/>
</dbReference>
<accession>A0AAD4TB17</accession>
<evidence type="ECO:0000256" key="7">
    <source>
        <dbReference type="ARBA" id="ARBA00048709"/>
    </source>
</evidence>
<name>A0AAD4TB17_9MAGN</name>
<keyword evidence="3" id="KW-0223">Dioxygenase</keyword>
<dbReference type="Pfam" id="PF03055">
    <property type="entry name" value="RPE65"/>
    <property type="match status" value="1"/>
</dbReference>
<dbReference type="PANTHER" id="PTHR10543:SF89">
    <property type="entry name" value="CAROTENOID 9,10(9',10')-CLEAVAGE DIOXYGENASE 1"/>
    <property type="match status" value="1"/>
</dbReference>
<organism evidence="10 11">
    <name type="scientific">Papaver atlanticum</name>
    <dbReference type="NCBI Taxonomy" id="357466"/>
    <lineage>
        <taxon>Eukaryota</taxon>
        <taxon>Viridiplantae</taxon>
        <taxon>Streptophyta</taxon>
        <taxon>Embryophyta</taxon>
        <taxon>Tracheophyta</taxon>
        <taxon>Spermatophyta</taxon>
        <taxon>Magnoliopsida</taxon>
        <taxon>Ranunculales</taxon>
        <taxon>Papaveraceae</taxon>
        <taxon>Papaveroideae</taxon>
        <taxon>Papaver</taxon>
    </lineage>
</organism>
<dbReference type="GO" id="GO:0046872">
    <property type="term" value="F:metal ion binding"/>
    <property type="evidence" value="ECO:0007669"/>
    <property type="project" value="UniProtKB-KW"/>
</dbReference>
<keyword evidence="5 8" id="KW-0408">Iron</keyword>
<evidence type="ECO:0000256" key="6">
    <source>
        <dbReference type="ARBA" id="ARBA00039084"/>
    </source>
</evidence>
<comment type="similarity">
    <text evidence="1">Belongs to the carotenoid oxygenase family.</text>
</comment>
<dbReference type="EC" id="1.14.99.n4" evidence="6"/>
<evidence type="ECO:0000256" key="1">
    <source>
        <dbReference type="ARBA" id="ARBA00006787"/>
    </source>
</evidence>
<comment type="caution">
    <text evidence="10">The sequence shown here is derived from an EMBL/GenBank/DDBJ whole genome shotgun (WGS) entry which is preliminary data.</text>
</comment>
<dbReference type="GO" id="GO:0016121">
    <property type="term" value="P:carotene catabolic process"/>
    <property type="evidence" value="ECO:0007669"/>
    <property type="project" value="TreeGrafter"/>
</dbReference>
<comment type="catalytic activity">
    <reaction evidence="7">
        <text>all-trans-zeaxanthin + 2 O2 = 4,9-dimethyldodeca-2,4,6,8,10-pentaenedial + 2 (3R)-hydroxy-beta-ionone</text>
        <dbReference type="Rhea" id="RHEA:26393"/>
        <dbReference type="ChEBI" id="CHEBI:15379"/>
        <dbReference type="ChEBI" id="CHEBI:27547"/>
        <dbReference type="ChEBI" id="CHEBI:53171"/>
        <dbReference type="ChEBI" id="CHEBI:53173"/>
        <dbReference type="EC" id="1.14.99.n4"/>
    </reaction>
</comment>
<dbReference type="GO" id="GO:0009570">
    <property type="term" value="C:chloroplast stroma"/>
    <property type="evidence" value="ECO:0007669"/>
    <property type="project" value="TreeGrafter"/>
</dbReference>
<dbReference type="PANTHER" id="PTHR10543">
    <property type="entry name" value="BETA-CAROTENE DIOXYGENASE"/>
    <property type="match status" value="1"/>
</dbReference>
<reference evidence="10" key="1">
    <citation type="submission" date="2022-04" db="EMBL/GenBank/DDBJ databases">
        <title>A functionally conserved STORR gene fusion in Papaver species that diverged 16.8 million years ago.</title>
        <authorList>
            <person name="Catania T."/>
        </authorList>
    </citation>
    <scope>NUCLEOTIDE SEQUENCE</scope>
    <source>
        <strain evidence="10">S-188037</strain>
    </source>
</reference>
<evidence type="ECO:0000313" key="10">
    <source>
        <dbReference type="EMBL" id="KAI3953335.1"/>
    </source>
</evidence>
<dbReference type="EMBL" id="JAJJMB010002047">
    <property type="protein sequence ID" value="KAI3953335.1"/>
    <property type="molecule type" value="Genomic_DNA"/>
</dbReference>
<feature type="binding site" evidence="8">
    <location>
        <position position="270"/>
    </location>
    <ligand>
        <name>Fe cation</name>
        <dbReference type="ChEBI" id="CHEBI:24875"/>
        <note>catalytic</note>
    </ligand>
</feature>